<sequence>MTNKTKVKAIHYANSVKKIFDGVKQECGSQRTREVENFLRETKELERFLREIGK</sequence>
<name>A0A9E6SY88_9PROT</name>
<gene>
    <name evidence="1" type="ORF">JZL65_01055</name>
</gene>
<evidence type="ECO:0000313" key="2">
    <source>
        <dbReference type="Proteomes" id="UP000683551"/>
    </source>
</evidence>
<reference evidence="1" key="1">
    <citation type="submission" date="2021-02" db="EMBL/GenBank/DDBJ databases">
        <title>Comparative genomics of Ferrovum myxofaciens strains, predominant extremophile bacteria forming large biofilm stalactites in acid mine ecosystems.</title>
        <authorList>
            <person name="Burkartova K."/>
            <person name="Ridl J."/>
            <person name="Pajer P."/>
            <person name="Falteisek L."/>
        </authorList>
    </citation>
    <scope>NUCLEOTIDE SEQUENCE</scope>
    <source>
        <strain evidence="1">MI1III</strain>
    </source>
</reference>
<dbReference type="RefSeq" id="WP_273145036.1">
    <property type="nucleotide sequence ID" value="NZ_CP053675.1"/>
</dbReference>
<dbReference type="Proteomes" id="UP000683551">
    <property type="component" value="Chromosome"/>
</dbReference>
<dbReference type="AlphaFoldDB" id="A0A9E6SY88"/>
<protein>
    <submittedName>
        <fullName evidence="1">Uncharacterized protein</fullName>
    </submittedName>
</protein>
<dbReference type="EMBL" id="CP071137">
    <property type="protein sequence ID" value="QWY77706.1"/>
    <property type="molecule type" value="Genomic_DNA"/>
</dbReference>
<evidence type="ECO:0000313" key="1">
    <source>
        <dbReference type="EMBL" id="QWY77706.1"/>
    </source>
</evidence>
<organism evidence="1 2">
    <name type="scientific">Ferrovum myxofaciens</name>
    <dbReference type="NCBI Taxonomy" id="416213"/>
    <lineage>
        <taxon>Bacteria</taxon>
        <taxon>Pseudomonadati</taxon>
        <taxon>Pseudomonadota</taxon>
        <taxon>Betaproteobacteria</taxon>
        <taxon>Ferrovales</taxon>
        <taxon>Ferrovaceae</taxon>
        <taxon>Ferrovum</taxon>
    </lineage>
</organism>
<proteinExistence type="predicted"/>
<accession>A0A9E6SY88</accession>